<gene>
    <name evidence="11" type="primary">priA</name>
    <name evidence="14" type="ORF">GCM10023144_24890</name>
</gene>
<dbReference type="SMART" id="SM00490">
    <property type="entry name" value="HELICc"/>
    <property type="match status" value="1"/>
</dbReference>
<dbReference type="Pfam" id="PF00270">
    <property type="entry name" value="DEAD"/>
    <property type="match status" value="1"/>
</dbReference>
<comment type="catalytic activity">
    <reaction evidence="11">
        <text>ATP + H2O = ADP + phosphate + H(+)</text>
        <dbReference type="Rhea" id="RHEA:13065"/>
        <dbReference type="ChEBI" id="CHEBI:15377"/>
        <dbReference type="ChEBI" id="CHEBI:15378"/>
        <dbReference type="ChEBI" id="CHEBI:30616"/>
        <dbReference type="ChEBI" id="CHEBI:43474"/>
        <dbReference type="ChEBI" id="CHEBI:456216"/>
        <dbReference type="EC" id="5.6.2.4"/>
    </reaction>
</comment>
<feature type="binding site" evidence="11">
    <location>
        <position position="416"/>
    </location>
    <ligand>
        <name>Zn(2+)</name>
        <dbReference type="ChEBI" id="CHEBI:29105"/>
        <label>1</label>
    </ligand>
</feature>
<dbReference type="InterPro" id="IPR041222">
    <property type="entry name" value="PriA_3primeBD"/>
</dbReference>
<dbReference type="SMART" id="SM00487">
    <property type="entry name" value="DEXDc"/>
    <property type="match status" value="1"/>
</dbReference>
<dbReference type="InterPro" id="IPR027417">
    <property type="entry name" value="P-loop_NTPase"/>
</dbReference>
<dbReference type="Gene3D" id="3.40.50.300">
    <property type="entry name" value="P-loop containing nucleotide triphosphate hydrolases"/>
    <property type="match status" value="2"/>
</dbReference>
<dbReference type="CDD" id="cd17929">
    <property type="entry name" value="DEXHc_priA"/>
    <property type="match status" value="1"/>
</dbReference>
<comment type="subunit">
    <text evidence="11">Component of the replication restart primosome.</text>
</comment>
<dbReference type="Pfam" id="PF00271">
    <property type="entry name" value="Helicase_C"/>
    <property type="match status" value="1"/>
</dbReference>
<dbReference type="InterPro" id="IPR011545">
    <property type="entry name" value="DEAD/DEAH_box_helicase_dom"/>
</dbReference>
<feature type="domain" description="Helicase ATP-binding" evidence="13">
    <location>
        <begin position="186"/>
        <end position="357"/>
    </location>
</feature>
<dbReference type="PROSITE" id="PS51192">
    <property type="entry name" value="HELICASE_ATP_BIND_1"/>
    <property type="match status" value="1"/>
</dbReference>
<evidence type="ECO:0000256" key="3">
    <source>
        <dbReference type="ARBA" id="ARBA00022723"/>
    </source>
</evidence>
<evidence type="ECO:0000256" key="5">
    <source>
        <dbReference type="ARBA" id="ARBA00022801"/>
    </source>
</evidence>
<dbReference type="Proteomes" id="UP001501671">
    <property type="component" value="Unassembled WGS sequence"/>
</dbReference>
<evidence type="ECO:0000256" key="4">
    <source>
        <dbReference type="ARBA" id="ARBA00022741"/>
    </source>
</evidence>
<comment type="function">
    <text evidence="11">Initiates the restart of stalled replication forks, which reloads the replicative helicase on sites other than the origin of replication. Recognizes and binds to abandoned replication forks and remodels them to uncover a helicase loading site. Promotes assembly of the primosome at these replication forks.</text>
</comment>
<feature type="binding site" evidence="11">
    <location>
        <position position="469"/>
    </location>
    <ligand>
        <name>Zn(2+)</name>
        <dbReference type="ChEBI" id="CHEBI:29105"/>
        <label>1</label>
    </ligand>
</feature>
<evidence type="ECO:0000256" key="9">
    <source>
        <dbReference type="ARBA" id="ARBA00023125"/>
    </source>
</evidence>
<evidence type="ECO:0000259" key="13">
    <source>
        <dbReference type="PROSITE" id="PS51192"/>
    </source>
</evidence>
<comment type="similarity">
    <text evidence="11">Belongs to the helicase family. PriA subfamily.</text>
</comment>
<organism evidence="14 15">
    <name type="scientific">Pigmentiphaga soli</name>
    <dbReference type="NCBI Taxonomy" id="1007095"/>
    <lineage>
        <taxon>Bacteria</taxon>
        <taxon>Pseudomonadati</taxon>
        <taxon>Pseudomonadota</taxon>
        <taxon>Betaproteobacteria</taxon>
        <taxon>Burkholderiales</taxon>
        <taxon>Alcaligenaceae</taxon>
        <taxon>Pigmentiphaga</taxon>
    </lineage>
</organism>
<evidence type="ECO:0000313" key="15">
    <source>
        <dbReference type="Proteomes" id="UP001501671"/>
    </source>
</evidence>
<feature type="region of interest" description="Disordered" evidence="12">
    <location>
        <begin position="115"/>
        <end position="138"/>
    </location>
</feature>
<dbReference type="InterPro" id="IPR041236">
    <property type="entry name" value="PriA_C"/>
</dbReference>
<dbReference type="EC" id="5.6.2.4" evidence="11"/>
<dbReference type="CDD" id="cd18804">
    <property type="entry name" value="SF2_C_priA"/>
    <property type="match status" value="1"/>
</dbReference>
<dbReference type="PANTHER" id="PTHR30580">
    <property type="entry name" value="PRIMOSOMAL PROTEIN N"/>
    <property type="match status" value="1"/>
</dbReference>
<feature type="binding site" evidence="11">
    <location>
        <position position="466"/>
    </location>
    <ligand>
        <name>Zn(2+)</name>
        <dbReference type="ChEBI" id="CHEBI:29105"/>
        <label>1</label>
    </ligand>
</feature>
<name>A0ABP8H2J2_9BURK</name>
<keyword evidence="1 11" id="KW-0639">Primosome</keyword>
<dbReference type="EMBL" id="BAABFO010000010">
    <property type="protein sequence ID" value="GAA4333511.1"/>
    <property type="molecule type" value="Genomic_DNA"/>
</dbReference>
<dbReference type="InterPro" id="IPR014001">
    <property type="entry name" value="Helicase_ATP-bd"/>
</dbReference>
<evidence type="ECO:0000256" key="2">
    <source>
        <dbReference type="ARBA" id="ARBA00022705"/>
    </source>
</evidence>
<keyword evidence="3 11" id="KW-0479">Metal-binding</keyword>
<reference evidence="15" key="1">
    <citation type="journal article" date="2019" name="Int. J. Syst. Evol. Microbiol.">
        <title>The Global Catalogue of Microorganisms (GCM) 10K type strain sequencing project: providing services to taxonomists for standard genome sequencing and annotation.</title>
        <authorList>
            <consortium name="The Broad Institute Genomics Platform"/>
            <consortium name="The Broad Institute Genome Sequencing Center for Infectious Disease"/>
            <person name="Wu L."/>
            <person name="Ma J."/>
        </authorList>
    </citation>
    <scope>NUCLEOTIDE SEQUENCE [LARGE SCALE GENOMIC DNA]</scope>
    <source>
        <strain evidence="15">JCM 17666</strain>
    </source>
</reference>
<dbReference type="Pfam" id="PF18074">
    <property type="entry name" value="PriA_C"/>
    <property type="match status" value="1"/>
</dbReference>
<evidence type="ECO:0000256" key="12">
    <source>
        <dbReference type="SAM" id="MobiDB-lite"/>
    </source>
</evidence>
<keyword evidence="5 11" id="KW-0378">Hydrolase</keyword>
<dbReference type="PANTHER" id="PTHR30580:SF0">
    <property type="entry name" value="PRIMOSOMAL PROTEIN N"/>
    <property type="match status" value="1"/>
</dbReference>
<keyword evidence="15" id="KW-1185">Reference proteome</keyword>
<feature type="binding site" evidence="11">
    <location>
        <position position="425"/>
    </location>
    <ligand>
        <name>Zn(2+)</name>
        <dbReference type="ChEBI" id="CHEBI:29105"/>
        <label>2</label>
    </ligand>
</feature>
<evidence type="ECO:0000256" key="1">
    <source>
        <dbReference type="ARBA" id="ARBA00022515"/>
    </source>
</evidence>
<keyword evidence="10 11" id="KW-0413">Isomerase</keyword>
<dbReference type="Gene3D" id="3.40.1440.60">
    <property type="entry name" value="PriA, 3(prime) DNA-binding domain"/>
    <property type="match status" value="1"/>
</dbReference>
<dbReference type="SUPFAM" id="SSF52540">
    <property type="entry name" value="P-loop containing nucleoside triphosphate hydrolases"/>
    <property type="match status" value="1"/>
</dbReference>
<comment type="caution">
    <text evidence="14">The sequence shown here is derived from an EMBL/GenBank/DDBJ whole genome shotgun (WGS) entry which is preliminary data.</text>
</comment>
<evidence type="ECO:0000256" key="6">
    <source>
        <dbReference type="ARBA" id="ARBA00022806"/>
    </source>
</evidence>
<dbReference type="InterPro" id="IPR005259">
    <property type="entry name" value="PriA"/>
</dbReference>
<accession>A0ABP8H2J2</accession>
<comment type="cofactor">
    <cofactor evidence="11">
        <name>Zn(2+)</name>
        <dbReference type="ChEBI" id="CHEBI:29105"/>
    </cofactor>
    <text evidence="11">Binds 2 zinc ions per subunit.</text>
</comment>
<keyword evidence="4 11" id="KW-0547">Nucleotide-binding</keyword>
<evidence type="ECO:0000256" key="11">
    <source>
        <dbReference type="HAMAP-Rule" id="MF_00983"/>
    </source>
</evidence>
<keyword evidence="2 11" id="KW-0235">DNA replication</keyword>
<dbReference type="Pfam" id="PF17764">
    <property type="entry name" value="PriA_3primeBD"/>
    <property type="match status" value="1"/>
</dbReference>
<keyword evidence="8 11" id="KW-0067">ATP-binding</keyword>
<comment type="catalytic activity">
    <reaction evidence="11">
        <text>Couples ATP hydrolysis with the unwinding of duplex DNA by translocating in the 3'-5' direction.</text>
        <dbReference type="EC" id="5.6.2.4"/>
    </reaction>
</comment>
<dbReference type="NCBIfam" id="NF004067">
    <property type="entry name" value="PRK05580.1-4"/>
    <property type="match status" value="1"/>
</dbReference>
<sequence length="758" mass="80983">MPLPGLFDYRAGGEVRPGQRVIVPFGRRELVGVVVERPSMPAIAEEQVRDVAQVLDDVPPLPEDWLRLAAFAADYYQRPLGEVMLPALPGPLRRPAAYRGKRAGGGPVARLDARAARAAGGKRKGRPGKAGASGDGDVVAGDRAAAGAPGGAAGMTATAGPAVPGDGLVPARPALSAAQQAAVDALAALQGFRPVLLHGVTGSGKTEVYLHAAERVLAAGRQVMLLVPEINLTPQLEGVLRRRLEAVAGVRGVAVLHSGLADGERLEAWLRAVRGEARVLIGTRLALFTPLPELGLIVVDEEHDPSYKQQEGLRYSARDLAIWRARDRGVPVVLGSATPSLESWHHATAGRYLLLSLPERAQAGQLPAIRLLDTRPLRLEQGLAPPLLAAVEARLQRGEQSLIFLNRRGYAPVLHCDACGWVSGCRRCSAYMVLHRAVRPGLAGGPYRHELRCHHCGWQERVPAACPDCGNQDLQPMGRGTQRLEEYLAQRFPQARIARIDADSTRLKGSAQKLFAQVHAGEVDILVGTQMVAKGHDFQNLTFVGVLNADAMLFSHDFRAPERLFAQLMQVAGRAGRSGSASEVFVQTGYPEQPLYQALVRHDYVGFARYALDERAAAGLPPFAYQALLTAEAGELAQALGFLAQAREAAEAWAAAGDAAAVAAQPEAGSTRRAAVAPMVSAGAAQPAIAADMSRITLYDPVPLRVVRVANVERAQLLAESDSRPALQAFLRSWTALLPTLPGASRVRWQLEVDPLEI</sequence>
<feature type="binding site" evidence="11">
    <location>
        <position position="456"/>
    </location>
    <ligand>
        <name>Zn(2+)</name>
        <dbReference type="ChEBI" id="CHEBI:29105"/>
        <label>2</label>
    </ligand>
</feature>
<keyword evidence="7 11" id="KW-0862">Zinc</keyword>
<evidence type="ECO:0000256" key="10">
    <source>
        <dbReference type="ARBA" id="ARBA00023235"/>
    </source>
</evidence>
<feature type="compositionally biased region" description="Low complexity" evidence="12">
    <location>
        <begin position="129"/>
        <end position="138"/>
    </location>
</feature>
<protein>
    <recommendedName>
        <fullName evidence="11">Replication restart protein PriA</fullName>
    </recommendedName>
    <alternativeName>
        <fullName evidence="11">ATP-dependent DNA helicase PriA</fullName>
        <ecNumber evidence="11">5.6.2.4</ecNumber>
    </alternativeName>
    <alternativeName>
        <fullName evidence="11">DNA 3'-5' helicase PriA</fullName>
    </alternativeName>
</protein>
<dbReference type="InterPro" id="IPR001650">
    <property type="entry name" value="Helicase_C-like"/>
</dbReference>
<dbReference type="HAMAP" id="MF_00983">
    <property type="entry name" value="PriA"/>
    <property type="match status" value="1"/>
</dbReference>
<feature type="binding site" evidence="11">
    <location>
        <position position="453"/>
    </location>
    <ligand>
        <name>Zn(2+)</name>
        <dbReference type="ChEBI" id="CHEBI:29105"/>
        <label>2</label>
    </ligand>
</feature>
<proteinExistence type="inferred from homology"/>
<dbReference type="NCBIfam" id="TIGR00595">
    <property type="entry name" value="priA"/>
    <property type="match status" value="1"/>
</dbReference>
<feature type="binding site" evidence="11">
    <location>
        <position position="419"/>
    </location>
    <ligand>
        <name>Zn(2+)</name>
        <dbReference type="ChEBI" id="CHEBI:29105"/>
        <label>1</label>
    </ligand>
</feature>
<keyword evidence="6 11" id="KW-0347">Helicase</keyword>
<dbReference type="InterPro" id="IPR042115">
    <property type="entry name" value="PriA_3primeBD_sf"/>
</dbReference>
<evidence type="ECO:0000256" key="7">
    <source>
        <dbReference type="ARBA" id="ARBA00022833"/>
    </source>
</evidence>
<keyword evidence="9 11" id="KW-0238">DNA-binding</keyword>
<evidence type="ECO:0000313" key="14">
    <source>
        <dbReference type="EMBL" id="GAA4333511.1"/>
    </source>
</evidence>
<feature type="binding site" evidence="11">
    <location>
        <position position="428"/>
    </location>
    <ligand>
        <name>Zn(2+)</name>
        <dbReference type="ChEBI" id="CHEBI:29105"/>
        <label>2</label>
    </ligand>
</feature>
<evidence type="ECO:0000256" key="8">
    <source>
        <dbReference type="ARBA" id="ARBA00022840"/>
    </source>
</evidence>